<feature type="compositionally biased region" description="Basic residues" evidence="2">
    <location>
        <begin position="63"/>
        <end position="76"/>
    </location>
</feature>
<keyword evidence="1" id="KW-0175">Coiled coil</keyword>
<keyword evidence="3" id="KW-0812">Transmembrane</keyword>
<dbReference type="OrthoDB" id="5875463at2759"/>
<keyword evidence="3" id="KW-0472">Membrane</keyword>
<feature type="compositionally biased region" description="Polar residues" evidence="2">
    <location>
        <begin position="281"/>
        <end position="293"/>
    </location>
</feature>
<accession>A0A813W6I7</accession>
<feature type="compositionally biased region" description="Polar residues" evidence="2">
    <location>
        <begin position="201"/>
        <end position="213"/>
    </location>
</feature>
<feature type="coiled-coil region" evidence="1">
    <location>
        <begin position="516"/>
        <end position="550"/>
    </location>
</feature>
<feature type="compositionally biased region" description="Acidic residues" evidence="2">
    <location>
        <begin position="103"/>
        <end position="118"/>
    </location>
</feature>
<sequence length="691" mass="80112">MREYGTAGLLMDFWIVEYWLVIFTIIVSFLGGLTYFIQRQIPSDKFQLDTIMNQQGRRGSTSSRRKNSRNANKKKQPMTNSNSNDISEAEQKKILPEITLEKDEQEQEQEEDEEDESLLEQTVQQSDEKQVKEKFENSIQTEEIISSSTHVEDEQEPTIAIKQRNKPKVINKSPSLPPSKEEYIVLSKPQASVAPVKQAHLSSPIKNSSNHLNPSRDMYSKSNGHISPSYHNYTYSAFNPLPPRFQQQQLEKEAASAARRYRKRRGPLPQKRSPLLPGSAARSNDFTPSSVKEQQQQQQQQQQIDDNQRELSMNLLPQQELSIHNGYSSESDFLTDSPSTGCNNSISPLLSTSAGSQSSLQRLDLVRSLATSNGLLDELISIFDTVAFSSEELQIILNKIATKHISDKHDLQRLISSTKHDKTFERILDETYRSQAKILAIELQAEKSRVLELTKSNADMENTIRQFQQQQQQQPNNMVQYEQMIYPFQMQLRRLADENARFQHQLHAYSMMPATINELKQQQHILNEQLRQMTIRNSALENEAAESERASKHAAEIYKKADTQKQERLEQMIADINKYKKLDKELTNLRQKHNELDKNLNSKINEISHQRDELRTHCGQLKEQVQEYEQLQLKYDKLIQNQSNNSTNEIKQEINNLKTKNDQLRQRNWKIMEELNKLLDEQQKNQNTKSS</sequence>
<feature type="compositionally biased region" description="Basic and acidic residues" evidence="2">
    <location>
        <begin position="89"/>
        <end position="102"/>
    </location>
</feature>
<reference evidence="4" key="1">
    <citation type="submission" date="2021-02" db="EMBL/GenBank/DDBJ databases">
        <authorList>
            <person name="Nowell W R."/>
        </authorList>
    </citation>
    <scope>NUCLEOTIDE SEQUENCE</scope>
</reference>
<evidence type="ECO:0000256" key="2">
    <source>
        <dbReference type="SAM" id="MobiDB-lite"/>
    </source>
</evidence>
<dbReference type="EMBL" id="CAJNOO010000192">
    <property type="protein sequence ID" value="CAF0850663.1"/>
    <property type="molecule type" value="Genomic_DNA"/>
</dbReference>
<evidence type="ECO:0000313" key="5">
    <source>
        <dbReference type="Proteomes" id="UP000663882"/>
    </source>
</evidence>
<feature type="region of interest" description="Disordered" evidence="2">
    <location>
        <begin position="54"/>
        <end position="157"/>
    </location>
</feature>
<feature type="coiled-coil region" evidence="1">
    <location>
        <begin position="579"/>
        <end position="681"/>
    </location>
</feature>
<keyword evidence="3" id="KW-1133">Transmembrane helix</keyword>
<feature type="region of interest" description="Disordered" evidence="2">
    <location>
        <begin position="248"/>
        <end position="306"/>
    </location>
</feature>
<gene>
    <name evidence="4" type="ORF">RFH988_LOCUS6439</name>
</gene>
<dbReference type="AlphaFoldDB" id="A0A813W6I7"/>
<feature type="compositionally biased region" description="Basic and acidic residues" evidence="2">
    <location>
        <begin position="126"/>
        <end position="136"/>
    </location>
</feature>
<feature type="region of interest" description="Disordered" evidence="2">
    <location>
        <begin position="201"/>
        <end position="225"/>
    </location>
</feature>
<protein>
    <submittedName>
        <fullName evidence="4">Uncharacterized protein</fullName>
    </submittedName>
</protein>
<proteinExistence type="predicted"/>
<feature type="compositionally biased region" description="Low complexity" evidence="2">
    <location>
        <begin position="294"/>
        <end position="303"/>
    </location>
</feature>
<organism evidence="4 5">
    <name type="scientific">Rotaria sordida</name>
    <dbReference type="NCBI Taxonomy" id="392033"/>
    <lineage>
        <taxon>Eukaryota</taxon>
        <taxon>Metazoa</taxon>
        <taxon>Spiralia</taxon>
        <taxon>Gnathifera</taxon>
        <taxon>Rotifera</taxon>
        <taxon>Eurotatoria</taxon>
        <taxon>Bdelloidea</taxon>
        <taxon>Philodinida</taxon>
        <taxon>Philodinidae</taxon>
        <taxon>Rotaria</taxon>
    </lineage>
</organism>
<evidence type="ECO:0000256" key="1">
    <source>
        <dbReference type="SAM" id="Coils"/>
    </source>
</evidence>
<comment type="caution">
    <text evidence="4">The sequence shown here is derived from an EMBL/GenBank/DDBJ whole genome shotgun (WGS) entry which is preliminary data.</text>
</comment>
<evidence type="ECO:0000256" key="3">
    <source>
        <dbReference type="SAM" id="Phobius"/>
    </source>
</evidence>
<feature type="compositionally biased region" description="Low complexity" evidence="2">
    <location>
        <begin position="138"/>
        <end position="149"/>
    </location>
</feature>
<dbReference type="Proteomes" id="UP000663882">
    <property type="component" value="Unassembled WGS sequence"/>
</dbReference>
<feature type="compositionally biased region" description="Polar residues" evidence="2">
    <location>
        <begin position="77"/>
        <end position="86"/>
    </location>
</feature>
<name>A0A813W6I7_9BILA</name>
<feature type="transmembrane region" description="Helical" evidence="3">
    <location>
        <begin position="18"/>
        <end position="37"/>
    </location>
</feature>
<evidence type="ECO:0000313" key="4">
    <source>
        <dbReference type="EMBL" id="CAF0850663.1"/>
    </source>
</evidence>